<dbReference type="RefSeq" id="WP_386673159.1">
    <property type="nucleotide sequence ID" value="NZ_JBHLTG010000006.1"/>
</dbReference>
<dbReference type="Pfam" id="PF14067">
    <property type="entry name" value="LssY_C"/>
    <property type="match status" value="1"/>
</dbReference>
<gene>
    <name evidence="3" type="ORF">ACFFGH_24330</name>
</gene>
<keyword evidence="4" id="KW-1185">Reference proteome</keyword>
<keyword evidence="1" id="KW-0812">Transmembrane</keyword>
<feature type="transmembrane region" description="Helical" evidence="1">
    <location>
        <begin position="389"/>
        <end position="405"/>
    </location>
</feature>
<keyword evidence="1" id="KW-0472">Membrane</keyword>
<proteinExistence type="predicted"/>
<feature type="transmembrane region" description="Helical" evidence="1">
    <location>
        <begin position="53"/>
        <end position="70"/>
    </location>
</feature>
<feature type="transmembrane region" description="Helical" evidence="1">
    <location>
        <begin position="361"/>
        <end position="382"/>
    </location>
</feature>
<feature type="transmembrane region" description="Helical" evidence="1">
    <location>
        <begin position="319"/>
        <end position="341"/>
    </location>
</feature>
<evidence type="ECO:0000259" key="2">
    <source>
        <dbReference type="Pfam" id="PF14067"/>
    </source>
</evidence>
<reference evidence="3 4" key="1">
    <citation type="submission" date="2024-09" db="EMBL/GenBank/DDBJ databases">
        <authorList>
            <person name="Sun Q."/>
            <person name="Mori K."/>
        </authorList>
    </citation>
    <scope>NUCLEOTIDE SEQUENCE [LARGE SCALE GENOMIC DNA]</scope>
    <source>
        <strain evidence="3 4">KCTC 23076</strain>
    </source>
</reference>
<dbReference type="Proteomes" id="UP001589896">
    <property type="component" value="Unassembled WGS sequence"/>
</dbReference>
<organism evidence="3 4">
    <name type="scientific">Lysobacter korlensis</name>
    <dbReference type="NCBI Taxonomy" id="553636"/>
    <lineage>
        <taxon>Bacteria</taxon>
        <taxon>Pseudomonadati</taxon>
        <taxon>Pseudomonadota</taxon>
        <taxon>Gammaproteobacteria</taxon>
        <taxon>Lysobacterales</taxon>
        <taxon>Lysobacteraceae</taxon>
        <taxon>Lysobacter</taxon>
    </lineage>
</organism>
<feature type="transmembrane region" description="Helical" evidence="1">
    <location>
        <begin position="20"/>
        <end position="41"/>
    </location>
</feature>
<name>A0ABV6RVG1_9GAMM</name>
<feature type="domain" description="LssY-like C-terminal" evidence="2">
    <location>
        <begin position="81"/>
        <end position="270"/>
    </location>
</feature>
<accession>A0ABV6RVG1</accession>
<feature type="transmembrane region" description="Helical" evidence="1">
    <location>
        <begin position="417"/>
        <end position="435"/>
    </location>
</feature>
<comment type="caution">
    <text evidence="3">The sequence shown here is derived from an EMBL/GenBank/DDBJ whole genome shotgun (WGS) entry which is preliminary data.</text>
</comment>
<evidence type="ECO:0000256" key="1">
    <source>
        <dbReference type="SAM" id="Phobius"/>
    </source>
</evidence>
<evidence type="ECO:0000313" key="4">
    <source>
        <dbReference type="Proteomes" id="UP001589896"/>
    </source>
</evidence>
<evidence type="ECO:0000313" key="3">
    <source>
        <dbReference type="EMBL" id="MFC0680969.1"/>
    </source>
</evidence>
<protein>
    <submittedName>
        <fullName evidence="3">LssY C-terminal domain-containing protein</fullName>
    </submittedName>
</protein>
<sequence>MATAGSSAIEPIPRRLGPTLISVADWLFFLLGAAAAGWLAVLTVRQMIFGDVGDWWLVLVLWLLLAYLLLPRIHTALAIVYVPDYFIGRTRTYEGLLGDPVNVALNGTDEQVHEGMLRAGWHLADELGFRSGLRIVTSTLRRRSYPNAPVSPLFLFGRMQEFTYQQEVEGNPARRHHVRFWRTPEGWYLPGGATADWLAAGTYDRGVGLSFFTLAFTHRIEQNIDEERDYIVRTLREGTPGVEVDVIRHFSSGFHSRNGGGDAIVTDGDLPIVDLTRLAADEHPLPSDVAAPPARAAEIVRRLQDSAASNRLKRPMTLYIAYGLIVLRALTAGAAAIAGLLGGMSPISLGDAVPFADDTTLGLAGVLAFAVVYLLVAQVAFWGSPAARFLALCLSVLAITVGLASEPADAEVLASRLHIANLALDIGILITLSAGDVRDFSMRAVWHRGDLRRERRAAKAPPHS</sequence>
<dbReference type="EMBL" id="JBHLTG010000006">
    <property type="protein sequence ID" value="MFC0680969.1"/>
    <property type="molecule type" value="Genomic_DNA"/>
</dbReference>
<keyword evidence="1" id="KW-1133">Transmembrane helix</keyword>
<dbReference type="InterPro" id="IPR025902">
    <property type="entry name" value="LssY-like-C_dom"/>
</dbReference>